<organism evidence="1 2">
    <name type="scientific">Paracoccus fontiphilus</name>
    <dbReference type="NCBI Taxonomy" id="1815556"/>
    <lineage>
        <taxon>Bacteria</taxon>
        <taxon>Pseudomonadati</taxon>
        <taxon>Pseudomonadota</taxon>
        <taxon>Alphaproteobacteria</taxon>
        <taxon>Rhodobacterales</taxon>
        <taxon>Paracoccaceae</taxon>
        <taxon>Paracoccus</taxon>
    </lineage>
</organism>
<evidence type="ECO:0000313" key="2">
    <source>
        <dbReference type="Proteomes" id="UP001595557"/>
    </source>
</evidence>
<dbReference type="Proteomes" id="UP001595557">
    <property type="component" value="Unassembled WGS sequence"/>
</dbReference>
<dbReference type="EMBL" id="JBHRTE010000063">
    <property type="protein sequence ID" value="MFC3169426.1"/>
    <property type="molecule type" value="Genomic_DNA"/>
</dbReference>
<name>A0ABV7IHW7_9RHOB</name>
<keyword evidence="2" id="KW-1185">Reference proteome</keyword>
<proteinExistence type="predicted"/>
<comment type="caution">
    <text evidence="1">The sequence shown here is derived from an EMBL/GenBank/DDBJ whole genome shotgun (WGS) entry which is preliminary data.</text>
</comment>
<reference evidence="2" key="1">
    <citation type="journal article" date="2019" name="Int. J. Syst. Evol. Microbiol.">
        <title>The Global Catalogue of Microorganisms (GCM) 10K type strain sequencing project: providing services to taxonomists for standard genome sequencing and annotation.</title>
        <authorList>
            <consortium name="The Broad Institute Genomics Platform"/>
            <consortium name="The Broad Institute Genome Sequencing Center for Infectious Disease"/>
            <person name="Wu L."/>
            <person name="Ma J."/>
        </authorList>
    </citation>
    <scope>NUCLEOTIDE SEQUENCE [LARGE SCALE GENOMIC DNA]</scope>
    <source>
        <strain evidence="2">KCTC 52239</strain>
    </source>
</reference>
<dbReference type="RefSeq" id="WP_207471339.1">
    <property type="nucleotide sequence ID" value="NZ_JAFNAW010000067.1"/>
</dbReference>
<evidence type="ECO:0000313" key="1">
    <source>
        <dbReference type="EMBL" id="MFC3169426.1"/>
    </source>
</evidence>
<sequence>MTVVISARENFADKLTWWHDYDGNDVGAEHARLNLIQACKALWNDTGKIPDLLWHEVRVAIGNWKDADDWEAGGHKYSVAVRHIAPRLEKRAA</sequence>
<protein>
    <submittedName>
        <fullName evidence="1">Uncharacterized protein</fullName>
    </submittedName>
</protein>
<gene>
    <name evidence="1" type="ORF">ACFOD7_15335</name>
</gene>
<accession>A0ABV7IHW7</accession>